<feature type="transmembrane region" description="Helical" evidence="1">
    <location>
        <begin position="32"/>
        <end position="56"/>
    </location>
</feature>
<evidence type="ECO:0000313" key="2">
    <source>
        <dbReference type="EMBL" id="MFC6892017.1"/>
    </source>
</evidence>
<dbReference type="RefSeq" id="WP_379741390.1">
    <property type="nucleotide sequence ID" value="NZ_JBHSVN010000001.1"/>
</dbReference>
<feature type="transmembrane region" description="Helical" evidence="1">
    <location>
        <begin position="188"/>
        <end position="209"/>
    </location>
</feature>
<feature type="transmembrane region" description="Helical" evidence="1">
    <location>
        <begin position="426"/>
        <end position="453"/>
    </location>
</feature>
<feature type="transmembrane region" description="Helical" evidence="1">
    <location>
        <begin position="68"/>
        <end position="86"/>
    </location>
</feature>
<gene>
    <name evidence="2" type="ORF">ACFQE9_05240</name>
</gene>
<dbReference type="AlphaFoldDB" id="A0ABD5UXF1"/>
<comment type="caution">
    <text evidence="2">The sequence shown here is derived from an EMBL/GenBank/DDBJ whole genome shotgun (WGS) entry which is preliminary data.</text>
</comment>
<feature type="transmembrane region" description="Helical" evidence="1">
    <location>
        <begin position="153"/>
        <end position="176"/>
    </location>
</feature>
<dbReference type="Proteomes" id="UP001596296">
    <property type="component" value="Unassembled WGS sequence"/>
</dbReference>
<feature type="transmembrane region" description="Helical" evidence="1">
    <location>
        <begin position="399"/>
        <end position="420"/>
    </location>
</feature>
<keyword evidence="3" id="KW-1185">Reference proteome</keyword>
<keyword evidence="1" id="KW-1133">Transmembrane helix</keyword>
<feature type="transmembrane region" description="Helical" evidence="1">
    <location>
        <begin position="465"/>
        <end position="492"/>
    </location>
</feature>
<feature type="transmembrane region" description="Helical" evidence="1">
    <location>
        <begin position="347"/>
        <end position="370"/>
    </location>
</feature>
<reference evidence="2 3" key="1">
    <citation type="journal article" date="2019" name="Int. J. Syst. Evol. Microbiol.">
        <title>The Global Catalogue of Microorganisms (GCM) 10K type strain sequencing project: providing services to taxonomists for standard genome sequencing and annotation.</title>
        <authorList>
            <consortium name="The Broad Institute Genomics Platform"/>
            <consortium name="The Broad Institute Genome Sequencing Center for Infectious Disease"/>
            <person name="Wu L."/>
            <person name="Ma J."/>
        </authorList>
    </citation>
    <scope>NUCLEOTIDE SEQUENCE [LARGE SCALE GENOMIC DNA]</scope>
    <source>
        <strain evidence="2 3">SKJ47</strain>
    </source>
</reference>
<keyword evidence="1" id="KW-0812">Transmembrane</keyword>
<accession>A0ABD5UXF1</accession>
<organism evidence="2 3">
    <name type="scientific">Halopenitus salinus</name>
    <dbReference type="NCBI Taxonomy" id="1198295"/>
    <lineage>
        <taxon>Archaea</taxon>
        <taxon>Methanobacteriati</taxon>
        <taxon>Methanobacteriota</taxon>
        <taxon>Stenosarchaea group</taxon>
        <taxon>Halobacteria</taxon>
        <taxon>Halobacteriales</taxon>
        <taxon>Haloferacaceae</taxon>
        <taxon>Halopenitus</taxon>
    </lineage>
</organism>
<sequence>MSLLRDVHHGLRIGRAEFRRSVRQQIHNNRRLLGLILAILFFGGSLLFMLPTAFILGRTVRTIDTLPYFAPATTVLPVGLLLLAILRTLERIGSSDTEDLLLTTVHPRAVVIGLVTAEVARMVAWFGVPLGALLVAFSLGLGAPTLPMTVSLLMVPLVCWTAVWGYAGGLVVLRVFRRLPTVRRVLKGVGVFAMVGLIVVSQFIGPLIIEEGQLIQDILEGIALSPLTDYVALVFIGTHLARTVTPGAIAVLCGLGVMIPVGLHIATLQASELWFTDVVSHGGTAKRRISTSKFTVPRPFAWRKSGRIAWGLLVRGVRNPGKFGHLVMIVFIIGPFGTTLAQSSHDALGLLVAGMGVGLGAYFSGATFGLNPLGDDRPQLPLLLLTPTNPQTILRGRMCASLAVGIPIAVSIPLGSILLGTAPMSAIVFATVGLGMCLTAALFSIGIGTVYPIYEKRKFWGTETVVPSTLVMIGYLVVVTGGTVIGLILTWYHLSNGIGSSPAIWVGSGIYLLITAGVSYGSYRYGQVRYERYTIDQQ</sequence>
<name>A0ABD5UXF1_9EURY</name>
<feature type="transmembrane region" description="Helical" evidence="1">
    <location>
        <begin position="247"/>
        <end position="266"/>
    </location>
</feature>
<protein>
    <recommendedName>
        <fullName evidence="4">ABC-2 type transport system permease protein</fullName>
    </recommendedName>
</protein>
<dbReference type="EMBL" id="JBHSXL010000004">
    <property type="protein sequence ID" value="MFC6892017.1"/>
    <property type="molecule type" value="Genomic_DNA"/>
</dbReference>
<feature type="transmembrane region" description="Helical" evidence="1">
    <location>
        <begin position="504"/>
        <end position="523"/>
    </location>
</feature>
<evidence type="ECO:0008006" key="4">
    <source>
        <dbReference type="Google" id="ProtNLM"/>
    </source>
</evidence>
<proteinExistence type="predicted"/>
<evidence type="ECO:0000256" key="1">
    <source>
        <dbReference type="SAM" id="Phobius"/>
    </source>
</evidence>
<feature type="transmembrane region" description="Helical" evidence="1">
    <location>
        <begin position="323"/>
        <end position="341"/>
    </location>
</feature>
<feature type="transmembrane region" description="Helical" evidence="1">
    <location>
        <begin position="122"/>
        <end position="141"/>
    </location>
</feature>
<keyword evidence="1" id="KW-0472">Membrane</keyword>
<evidence type="ECO:0000313" key="3">
    <source>
        <dbReference type="Proteomes" id="UP001596296"/>
    </source>
</evidence>